<keyword evidence="3 7" id="KW-0378">Hydrolase</keyword>
<comment type="subunit">
    <text evidence="7">Monomer.</text>
</comment>
<proteinExistence type="inferred from homology"/>
<dbReference type="GO" id="GO:0004045">
    <property type="term" value="F:peptidyl-tRNA hydrolase activity"/>
    <property type="evidence" value="ECO:0007669"/>
    <property type="project" value="UniProtKB-UniRule"/>
</dbReference>
<dbReference type="GO" id="GO:0005737">
    <property type="term" value="C:cytoplasm"/>
    <property type="evidence" value="ECO:0007669"/>
    <property type="project" value="UniProtKB-SubCell"/>
</dbReference>
<comment type="function">
    <text evidence="7">Catalyzes the release of premature peptidyl moieties from peptidyl-tRNA molecules trapped in stalled 50S ribosomal subunits, and thus maintains levels of free tRNAs and 50S ribosomes.</text>
</comment>
<dbReference type="STRING" id="1242993.ehr_00460"/>
<feature type="binding site" evidence="7">
    <location>
        <position position="67"/>
    </location>
    <ligand>
        <name>tRNA</name>
        <dbReference type="ChEBI" id="CHEBI:17843"/>
    </ligand>
</feature>
<comment type="catalytic activity">
    <reaction evidence="7 8">
        <text>an N-acyl-L-alpha-aminoacyl-tRNA + H2O = an N-acyl-L-amino acid + a tRNA + H(+)</text>
        <dbReference type="Rhea" id="RHEA:54448"/>
        <dbReference type="Rhea" id="RHEA-COMP:10123"/>
        <dbReference type="Rhea" id="RHEA-COMP:13883"/>
        <dbReference type="ChEBI" id="CHEBI:15377"/>
        <dbReference type="ChEBI" id="CHEBI:15378"/>
        <dbReference type="ChEBI" id="CHEBI:59874"/>
        <dbReference type="ChEBI" id="CHEBI:78442"/>
        <dbReference type="ChEBI" id="CHEBI:138191"/>
        <dbReference type="EC" id="3.1.1.29"/>
    </reaction>
</comment>
<evidence type="ECO:0000313" key="10">
    <source>
        <dbReference type="EMBL" id="RZB12292.1"/>
    </source>
</evidence>
<accession>A0A4Q6I388</accession>
<keyword evidence="4 7" id="KW-0694">RNA-binding</keyword>
<reference evidence="10 11" key="1">
    <citation type="submission" date="2018-06" db="EMBL/GenBank/DDBJ databases">
        <title>Complete Genome Sequence of Ehrlichia minasensis Isolated From Cattle.</title>
        <authorList>
            <person name="Aguiar D.M."/>
            <person name="Araujo J.P.A.Jr."/>
            <person name="Nakazato L."/>
            <person name="Bard E."/>
            <person name="Cabezas-Cruz A."/>
        </authorList>
    </citation>
    <scope>NUCLEOTIDE SEQUENCE [LARGE SCALE GENOMIC DNA]</scope>
    <source>
        <strain evidence="10 11">B11</strain>
    </source>
</reference>
<dbReference type="EMBL" id="QOHL01000039">
    <property type="protein sequence ID" value="RZB12292.1"/>
    <property type="molecule type" value="Genomic_DNA"/>
</dbReference>
<evidence type="ECO:0000256" key="5">
    <source>
        <dbReference type="ARBA" id="ARBA00038063"/>
    </source>
</evidence>
<evidence type="ECO:0000256" key="6">
    <source>
        <dbReference type="ARBA" id="ARBA00050038"/>
    </source>
</evidence>
<comment type="similarity">
    <text evidence="5 7 9">Belongs to the PTH family.</text>
</comment>
<gene>
    <name evidence="7" type="primary">pth</name>
    <name evidence="10" type="ORF">DRF75_04930</name>
</gene>
<feature type="site" description="Stabilizes the basic form of H active site to accept a proton" evidence="7">
    <location>
        <position position="92"/>
    </location>
</feature>
<keyword evidence="2 7" id="KW-0820">tRNA-binding</keyword>
<evidence type="ECO:0000256" key="2">
    <source>
        <dbReference type="ARBA" id="ARBA00022555"/>
    </source>
</evidence>
<dbReference type="GO" id="GO:0000049">
    <property type="term" value="F:tRNA binding"/>
    <property type="evidence" value="ECO:0007669"/>
    <property type="project" value="UniProtKB-UniRule"/>
</dbReference>
<evidence type="ECO:0000256" key="8">
    <source>
        <dbReference type="RuleBase" id="RU000673"/>
    </source>
</evidence>
<evidence type="ECO:0000256" key="7">
    <source>
        <dbReference type="HAMAP-Rule" id="MF_00083"/>
    </source>
</evidence>
<dbReference type="HAMAP" id="MF_00083">
    <property type="entry name" value="Pept_tRNA_hydro_bact"/>
    <property type="match status" value="1"/>
</dbReference>
<comment type="subcellular location">
    <subcellularLocation>
        <location evidence="7">Cytoplasm</location>
    </subcellularLocation>
</comment>
<organism evidence="10 11">
    <name type="scientific">Ehrlichia minasensis</name>
    <dbReference type="NCBI Taxonomy" id="1242993"/>
    <lineage>
        <taxon>Bacteria</taxon>
        <taxon>Pseudomonadati</taxon>
        <taxon>Pseudomonadota</taxon>
        <taxon>Alphaproteobacteria</taxon>
        <taxon>Rickettsiales</taxon>
        <taxon>Anaplasmataceae</taxon>
        <taxon>Ehrlichia</taxon>
    </lineage>
</organism>
<evidence type="ECO:0000313" key="11">
    <source>
        <dbReference type="Proteomes" id="UP000293377"/>
    </source>
</evidence>
<evidence type="ECO:0000256" key="4">
    <source>
        <dbReference type="ARBA" id="ARBA00022884"/>
    </source>
</evidence>
<name>A0A4Q6I388_9RICK</name>
<comment type="function">
    <text evidence="7">Hydrolyzes ribosome-free peptidyl-tRNAs (with 1 or more amino acids incorporated), which drop off the ribosome during protein synthesis, or as a result of ribosome stalling.</text>
</comment>
<dbReference type="InterPro" id="IPR036416">
    <property type="entry name" value="Pept_tRNA_hydro_sf"/>
</dbReference>
<dbReference type="GO" id="GO:0006515">
    <property type="term" value="P:protein quality control for misfolded or incompletely synthesized proteins"/>
    <property type="evidence" value="ECO:0007669"/>
    <property type="project" value="UniProtKB-UniRule"/>
</dbReference>
<dbReference type="PANTHER" id="PTHR17224">
    <property type="entry name" value="PEPTIDYL-TRNA HYDROLASE"/>
    <property type="match status" value="1"/>
</dbReference>
<dbReference type="CDD" id="cd00462">
    <property type="entry name" value="PTH"/>
    <property type="match status" value="1"/>
</dbReference>
<dbReference type="RefSeq" id="WP_045171104.1">
    <property type="nucleotide sequence ID" value="NZ_QOHL01000039.1"/>
</dbReference>
<sequence>MLHLLAGLGNPGTQYALTRHNTGFMVIDAISDKFHFPDFKKKNNVLISIGNIESYKVILVKPWTFMNNSGAPIMSVVSLYKIPLDNMIVFHDEVEIEFCTIRVKKSGGNAGHNGLKSIDNFLGKDYWRVRFGIGHPRDKMDLSHYVLSHFHNLNAVNNTISNIVEHITLLLEKNHTTFTDKIRNPLKYEDIPD</sequence>
<dbReference type="InterPro" id="IPR001328">
    <property type="entry name" value="Pept_tRNA_hydro"/>
</dbReference>
<dbReference type="PROSITE" id="PS01196">
    <property type="entry name" value="PEPT_TRNA_HYDROL_2"/>
    <property type="match status" value="1"/>
</dbReference>
<feature type="binding site" evidence="7">
    <location>
        <position position="65"/>
    </location>
    <ligand>
        <name>tRNA</name>
        <dbReference type="ChEBI" id="CHEBI:17843"/>
    </ligand>
</feature>
<dbReference type="Gene3D" id="3.40.50.1470">
    <property type="entry name" value="Peptidyl-tRNA hydrolase"/>
    <property type="match status" value="1"/>
</dbReference>
<dbReference type="GO" id="GO:0072344">
    <property type="term" value="P:rescue of stalled ribosome"/>
    <property type="evidence" value="ECO:0007669"/>
    <property type="project" value="UniProtKB-UniRule"/>
</dbReference>
<evidence type="ECO:0000256" key="9">
    <source>
        <dbReference type="RuleBase" id="RU004320"/>
    </source>
</evidence>
<dbReference type="Pfam" id="PF01195">
    <property type="entry name" value="Pept_tRNA_hydro"/>
    <property type="match status" value="1"/>
</dbReference>
<dbReference type="InterPro" id="IPR018171">
    <property type="entry name" value="Pept_tRNA_hydro_CS"/>
</dbReference>
<dbReference type="PROSITE" id="PS01195">
    <property type="entry name" value="PEPT_TRNA_HYDROL_1"/>
    <property type="match status" value="1"/>
</dbReference>
<feature type="active site" description="Proton acceptor" evidence="7">
    <location>
        <position position="20"/>
    </location>
</feature>
<feature type="binding site" evidence="7">
    <location>
        <position position="15"/>
    </location>
    <ligand>
        <name>tRNA</name>
        <dbReference type="ChEBI" id="CHEBI:17843"/>
    </ligand>
</feature>
<dbReference type="Proteomes" id="UP000293377">
    <property type="component" value="Unassembled WGS sequence"/>
</dbReference>
<evidence type="ECO:0000256" key="3">
    <source>
        <dbReference type="ARBA" id="ARBA00022801"/>
    </source>
</evidence>
<evidence type="ECO:0000256" key="1">
    <source>
        <dbReference type="ARBA" id="ARBA00013260"/>
    </source>
</evidence>
<keyword evidence="11" id="KW-1185">Reference proteome</keyword>
<dbReference type="SUPFAM" id="SSF53178">
    <property type="entry name" value="Peptidyl-tRNA hydrolase-like"/>
    <property type="match status" value="1"/>
</dbReference>
<dbReference type="OrthoDB" id="9800507at2"/>
<dbReference type="AlphaFoldDB" id="A0A4Q6I388"/>
<feature type="site" description="Discriminates between blocked and unblocked aminoacyl-tRNA" evidence="7">
    <location>
        <position position="10"/>
    </location>
</feature>
<dbReference type="PANTHER" id="PTHR17224:SF1">
    <property type="entry name" value="PEPTIDYL-TRNA HYDROLASE"/>
    <property type="match status" value="1"/>
</dbReference>
<dbReference type="EC" id="3.1.1.29" evidence="1 7"/>
<dbReference type="NCBIfam" id="TIGR00447">
    <property type="entry name" value="pth"/>
    <property type="match status" value="1"/>
</dbReference>
<feature type="binding site" evidence="7">
    <location>
        <position position="113"/>
    </location>
    <ligand>
        <name>tRNA</name>
        <dbReference type="ChEBI" id="CHEBI:17843"/>
    </ligand>
</feature>
<comment type="caution">
    <text evidence="10">The sequence shown here is derived from an EMBL/GenBank/DDBJ whole genome shotgun (WGS) entry which is preliminary data.</text>
</comment>
<keyword evidence="7" id="KW-0963">Cytoplasm</keyword>
<protein>
    <recommendedName>
        <fullName evidence="6 7">Peptidyl-tRNA hydrolase</fullName>
        <shortName evidence="7">Pth</shortName>
        <ecNumber evidence="1 7">3.1.1.29</ecNumber>
    </recommendedName>
</protein>